<feature type="transmembrane region" description="Helical" evidence="2">
    <location>
        <begin position="194"/>
        <end position="215"/>
    </location>
</feature>
<evidence type="ECO:0000313" key="3">
    <source>
        <dbReference type="EMBL" id="KAK7403491.1"/>
    </source>
</evidence>
<dbReference type="Proteomes" id="UP001498476">
    <property type="component" value="Unassembled WGS sequence"/>
</dbReference>
<accession>A0ABR1GNP7</accession>
<feature type="region of interest" description="Disordered" evidence="1">
    <location>
        <begin position="42"/>
        <end position="136"/>
    </location>
</feature>
<feature type="region of interest" description="Disordered" evidence="1">
    <location>
        <begin position="757"/>
        <end position="786"/>
    </location>
</feature>
<dbReference type="PANTHER" id="PTHR35041">
    <property type="entry name" value="MEDIATOR OF RNA POLYMERASE II TRANSCRIPTION SUBUNIT 1"/>
    <property type="match status" value="1"/>
</dbReference>
<evidence type="ECO:0000256" key="2">
    <source>
        <dbReference type="SAM" id="Phobius"/>
    </source>
</evidence>
<sequence length="786" mass="88693">MMATDEMPLLPSITFKNTADPSSSLSSVRRHYKPFRYQQLPHEMGSEMNQRPSGHNDASGGGLSYVDYSEPPSAGFTGRGSQAFLPPSPGHSPEIGSRLQSPYTPSSPVFRSNHDSQVNPLMMRPQRQDTATGPRISQASRKYTRKIGPVSVWDTLLHSKWSMVICLIIGVAGALGHHFLYWHLDGREARDQQWWLRLGQFISFCAKAAFVLALLMAHSQAAWREVGRRSYSVRAVDSLFGAAHDATELFNREAWKKSWLVMFLAIYVWASPLVVIFSSATLSVVAETRHEENMCPSIRTLNFTHDETNDFRKLNIPEGQELRSLSFSLWNTTSTDLEDPNHFDYWTKASDQFASIANKVLYGKDAIARENVALEVCGPGWNCSTTINFVAPGYQCEELYGENDSGIKKFGGVEAPFNLSQIAPIGNWTYYAITNEGEYAQQQVKSGDAGIPIKSPPFPKHLGAFRTEPVIWLGYASVENLTEEHPTENGTPGWDKAYKPVVFACEHYETNYTVNLNYTGGLQSYEVVKRDYMNKIIDTTFVRDEDAKDGTLDKTKAVPEKNYVLPQNIRKYRRTAAYHALGKQLRDLIHGDIKIPGTITESKVIPSRLIDRHEWLPVHNLQNEVRRLYEDIIISLFSDPQMIAVSWAADPSRRSGVALGGEDTKWPCIRQQTGNYFFYQWQILMTVYAVTFLIASVGVVSGFLAMHKEGLQEQREMRFSSLAESTNGVRIDYIFDKDTQLRYCRVDGPSGERFYGFEKEEGARDNSSRSDMGDKNRSSVRVSRGV</sequence>
<gene>
    <name evidence="3" type="ORF">QQX98_010721</name>
</gene>
<dbReference type="EMBL" id="JAZAVJ010000243">
    <property type="protein sequence ID" value="KAK7403491.1"/>
    <property type="molecule type" value="Genomic_DNA"/>
</dbReference>
<feature type="transmembrane region" description="Helical" evidence="2">
    <location>
        <begin position="259"/>
        <end position="286"/>
    </location>
</feature>
<evidence type="ECO:0008006" key="5">
    <source>
        <dbReference type="Google" id="ProtNLM"/>
    </source>
</evidence>
<organism evidence="3 4">
    <name type="scientific">Neonectria punicea</name>
    <dbReference type="NCBI Taxonomy" id="979145"/>
    <lineage>
        <taxon>Eukaryota</taxon>
        <taxon>Fungi</taxon>
        <taxon>Dikarya</taxon>
        <taxon>Ascomycota</taxon>
        <taxon>Pezizomycotina</taxon>
        <taxon>Sordariomycetes</taxon>
        <taxon>Hypocreomycetidae</taxon>
        <taxon>Hypocreales</taxon>
        <taxon>Nectriaceae</taxon>
        <taxon>Neonectria</taxon>
    </lineage>
</organism>
<feature type="compositionally biased region" description="Basic and acidic residues" evidence="1">
    <location>
        <begin position="757"/>
        <end position="777"/>
    </location>
</feature>
<protein>
    <recommendedName>
        <fullName evidence="5">Formylmethionine deformylase-like protein</fullName>
    </recommendedName>
</protein>
<reference evidence="3 4" key="1">
    <citation type="journal article" date="2025" name="Microbiol. Resour. Announc.">
        <title>Draft genome sequences for Neonectria magnoliae and Neonectria punicea, canker pathogens of Liriodendron tulipifera and Acer saccharum in West Virginia.</title>
        <authorList>
            <person name="Petronek H.M."/>
            <person name="Kasson M.T."/>
            <person name="Metheny A.M."/>
            <person name="Stauder C.M."/>
            <person name="Lovett B."/>
            <person name="Lynch S.C."/>
            <person name="Garnas J.R."/>
            <person name="Kasson L.R."/>
            <person name="Stajich J.E."/>
        </authorList>
    </citation>
    <scope>NUCLEOTIDE SEQUENCE [LARGE SCALE GENOMIC DNA]</scope>
    <source>
        <strain evidence="3 4">NRRL 64653</strain>
    </source>
</reference>
<feature type="transmembrane region" description="Helical" evidence="2">
    <location>
        <begin position="678"/>
        <end position="705"/>
    </location>
</feature>
<proteinExistence type="predicted"/>
<keyword evidence="4" id="KW-1185">Reference proteome</keyword>
<dbReference type="PANTHER" id="PTHR35041:SF3">
    <property type="entry name" value="FORMYLMETHIONINE DEFORMYLASE-LIKE PROTEIN"/>
    <property type="match status" value="1"/>
</dbReference>
<keyword evidence="2" id="KW-0472">Membrane</keyword>
<evidence type="ECO:0000256" key="1">
    <source>
        <dbReference type="SAM" id="MobiDB-lite"/>
    </source>
</evidence>
<evidence type="ECO:0000313" key="4">
    <source>
        <dbReference type="Proteomes" id="UP001498476"/>
    </source>
</evidence>
<feature type="compositionally biased region" description="Polar residues" evidence="1">
    <location>
        <begin position="98"/>
        <end position="119"/>
    </location>
</feature>
<feature type="transmembrane region" description="Helical" evidence="2">
    <location>
        <begin position="161"/>
        <end position="182"/>
    </location>
</feature>
<name>A0ABR1GNP7_9HYPO</name>
<feature type="region of interest" description="Disordered" evidence="1">
    <location>
        <begin position="1"/>
        <end position="29"/>
    </location>
</feature>
<keyword evidence="2" id="KW-0812">Transmembrane</keyword>
<comment type="caution">
    <text evidence="3">The sequence shown here is derived from an EMBL/GenBank/DDBJ whole genome shotgun (WGS) entry which is preliminary data.</text>
</comment>
<keyword evidence="2" id="KW-1133">Transmembrane helix</keyword>
<feature type="compositionally biased region" description="Polar residues" evidence="1">
    <location>
        <begin position="14"/>
        <end position="27"/>
    </location>
</feature>